<feature type="compositionally biased region" description="Basic and acidic residues" evidence="2">
    <location>
        <begin position="101"/>
        <end position="119"/>
    </location>
</feature>
<accession>A0A7E4W392</accession>
<dbReference type="InterPro" id="IPR036770">
    <property type="entry name" value="Ankyrin_rpt-contain_sf"/>
</dbReference>
<dbReference type="AlphaFoldDB" id="A0A7E4W392"/>
<reference evidence="4" key="2">
    <citation type="submission" date="2020-10" db="UniProtKB">
        <authorList>
            <consortium name="WormBaseParasite"/>
        </authorList>
    </citation>
    <scope>IDENTIFICATION</scope>
</reference>
<evidence type="ECO:0000313" key="3">
    <source>
        <dbReference type="Proteomes" id="UP000492821"/>
    </source>
</evidence>
<proteinExistence type="predicted"/>
<dbReference type="WBParaSite" id="Pan_g6530.t1">
    <property type="protein sequence ID" value="Pan_g6530.t1"/>
    <property type="gene ID" value="Pan_g6530"/>
</dbReference>
<feature type="region of interest" description="Disordered" evidence="2">
    <location>
        <begin position="101"/>
        <end position="122"/>
    </location>
</feature>
<dbReference type="SUPFAM" id="SSF48403">
    <property type="entry name" value="Ankyrin repeat"/>
    <property type="match status" value="1"/>
</dbReference>
<sequence length="149" mass="16966">MVACAIGSLRMVHLLVKYGATFGVLDLGQTCLGLACANGHLDVVKYLIALGHDGTSRSQLCPHPVITPPAAMDRAYDMRLEKLFTAISLNDIAYAEECFKDRPHPPRKERQHQPDEPTRHHTHHGRLCHVHFVHIDIIYIYMYPTFRHF</sequence>
<organism evidence="3 4">
    <name type="scientific">Panagrellus redivivus</name>
    <name type="common">Microworm</name>
    <dbReference type="NCBI Taxonomy" id="6233"/>
    <lineage>
        <taxon>Eukaryota</taxon>
        <taxon>Metazoa</taxon>
        <taxon>Ecdysozoa</taxon>
        <taxon>Nematoda</taxon>
        <taxon>Chromadorea</taxon>
        <taxon>Rhabditida</taxon>
        <taxon>Tylenchina</taxon>
        <taxon>Panagrolaimomorpha</taxon>
        <taxon>Panagrolaimoidea</taxon>
        <taxon>Panagrolaimidae</taxon>
        <taxon>Panagrellus</taxon>
    </lineage>
</organism>
<dbReference type="Proteomes" id="UP000492821">
    <property type="component" value="Unassembled WGS sequence"/>
</dbReference>
<reference evidence="3" key="1">
    <citation type="journal article" date="2013" name="Genetics">
        <title>The draft genome and transcriptome of Panagrellus redivivus are shaped by the harsh demands of a free-living lifestyle.</title>
        <authorList>
            <person name="Srinivasan J."/>
            <person name="Dillman A.R."/>
            <person name="Macchietto M.G."/>
            <person name="Heikkinen L."/>
            <person name="Lakso M."/>
            <person name="Fracchia K.M."/>
            <person name="Antoshechkin I."/>
            <person name="Mortazavi A."/>
            <person name="Wong G."/>
            <person name="Sternberg P.W."/>
        </authorList>
    </citation>
    <scope>NUCLEOTIDE SEQUENCE [LARGE SCALE GENOMIC DNA]</scope>
    <source>
        <strain evidence="3">MT8872</strain>
    </source>
</reference>
<dbReference type="PROSITE" id="PS50088">
    <property type="entry name" value="ANK_REPEAT"/>
    <property type="match status" value="1"/>
</dbReference>
<dbReference type="Gene3D" id="1.25.40.20">
    <property type="entry name" value="Ankyrin repeat-containing domain"/>
    <property type="match status" value="1"/>
</dbReference>
<evidence type="ECO:0000256" key="2">
    <source>
        <dbReference type="SAM" id="MobiDB-lite"/>
    </source>
</evidence>
<keyword evidence="3" id="KW-1185">Reference proteome</keyword>
<name>A0A7E4W392_PANRE</name>
<evidence type="ECO:0000313" key="4">
    <source>
        <dbReference type="WBParaSite" id="Pan_g6530.t1"/>
    </source>
</evidence>
<dbReference type="PROSITE" id="PS50297">
    <property type="entry name" value="ANK_REP_REGION"/>
    <property type="match status" value="1"/>
</dbReference>
<dbReference type="InterPro" id="IPR002110">
    <property type="entry name" value="Ankyrin_rpt"/>
</dbReference>
<protein>
    <submittedName>
        <fullName evidence="4">ANK_REP_REGION domain-containing protein</fullName>
    </submittedName>
</protein>
<dbReference type="Pfam" id="PF12796">
    <property type="entry name" value="Ank_2"/>
    <property type="match status" value="1"/>
</dbReference>
<keyword evidence="1" id="KW-0040">ANK repeat</keyword>
<feature type="repeat" description="ANK" evidence="1">
    <location>
        <begin position="27"/>
        <end position="59"/>
    </location>
</feature>
<evidence type="ECO:0000256" key="1">
    <source>
        <dbReference type="PROSITE-ProRule" id="PRU00023"/>
    </source>
</evidence>